<dbReference type="EMBL" id="BAOP01000015">
    <property type="protein sequence ID" value="GAC80191.1"/>
    <property type="molecule type" value="Genomic_DNA"/>
</dbReference>
<dbReference type="GO" id="GO:0000272">
    <property type="term" value="P:polysaccharide catabolic process"/>
    <property type="evidence" value="ECO:0007669"/>
    <property type="project" value="InterPro"/>
</dbReference>
<evidence type="ECO:0000256" key="4">
    <source>
        <dbReference type="SAM" id="SignalP"/>
    </source>
</evidence>
<keyword evidence="7" id="KW-1185">Reference proteome</keyword>
<evidence type="ECO:0000256" key="2">
    <source>
        <dbReference type="ARBA" id="ARBA00023295"/>
    </source>
</evidence>
<dbReference type="InterPro" id="IPR017853">
    <property type="entry name" value="GH"/>
</dbReference>
<comment type="caution">
    <text evidence="6">The sequence shown here is derived from an EMBL/GenBank/DDBJ whole genome shotgun (WGS) entry which is preliminary data.</text>
</comment>
<evidence type="ECO:0000256" key="3">
    <source>
        <dbReference type="RuleBase" id="RU361153"/>
    </source>
</evidence>
<name>M3TFH3_GORML</name>
<dbReference type="SUPFAM" id="SSF51445">
    <property type="entry name" value="(Trans)glycosidases"/>
    <property type="match status" value="1"/>
</dbReference>
<feature type="domain" description="Glycoside hydrolase family 5" evidence="5">
    <location>
        <begin position="90"/>
        <end position="383"/>
    </location>
</feature>
<dbReference type="RefSeq" id="WP_008379071.1">
    <property type="nucleotide sequence ID" value="NZ_BAOP01000015.1"/>
</dbReference>
<evidence type="ECO:0000256" key="1">
    <source>
        <dbReference type="ARBA" id="ARBA00022801"/>
    </source>
</evidence>
<dbReference type="InterPro" id="IPR001547">
    <property type="entry name" value="Glyco_hydro_5"/>
</dbReference>
<dbReference type="STRING" id="410332.SAMN04488550_1046"/>
<dbReference type="PANTHER" id="PTHR31308:SF3">
    <property type="entry name" value="ENDOGLYCOCERAMIDASE"/>
    <property type="match status" value="1"/>
</dbReference>
<dbReference type="PANTHER" id="PTHR31308">
    <property type="match status" value="1"/>
</dbReference>
<dbReference type="Gene3D" id="3.20.20.80">
    <property type="entry name" value="Glycosidases"/>
    <property type="match status" value="1"/>
</dbReference>
<dbReference type="OrthoDB" id="4771662at2"/>
<feature type="chain" id="PRO_5004040150" evidence="4">
    <location>
        <begin position="33"/>
        <end position="495"/>
    </location>
</feature>
<dbReference type="InterPro" id="IPR052066">
    <property type="entry name" value="Glycosphingolipid_Hydrolases"/>
</dbReference>
<keyword evidence="2 3" id="KW-0326">Glycosidase</keyword>
<evidence type="ECO:0000259" key="5">
    <source>
        <dbReference type="Pfam" id="PF00150"/>
    </source>
</evidence>
<keyword evidence="1 3" id="KW-0378">Hydrolase</keyword>
<sequence length="495" mass="53225">MVTSTRSWVRSIAATATSIAALVTVLVVPAAAEPQSGGWTTPRLTVAHRDITDVTGRTVILRGVNANHLVEYAQNGQPLATVVPESDVDYADMAALGFNVVRLNVSWSQLEPTRGAFNRAYVDRIRQAVDQAKAHGIYTVLDMHQDAWGPTIGTPRGAECPGPLQPGIGWDGAPGWATITDGWTTCTIAGQREAAPGVARAFQNFYDDRNGIQGRLVATWARLAGEFKNEPAVAGYDLLNEPNPGLREPIGAADQIGRFYQRAIRAIRVAERGGFEHLAIVEPSALWSAFGTDVLPPAKYLTDPRVVFSPHLYSGSINVSNDIPSVEQGFQIAKNAAAVYNAPLWTGEWGWWSDPSRRASDVARFMRSADAHRIGGAWWSWAQACGDPHAVKGDDTLNDQHHLNIVACPSGVMTGLDRSVAAVLGQAFPRAVPGRLTRTDKRGFAGVGTGRVEAWIPGSARPTAKTTGLSDVELIQVDGGWQFIARSAGRYSASF</sequence>
<gene>
    <name evidence="6" type="ORF">GM1_015_00650</name>
</gene>
<dbReference type="Proteomes" id="UP000035009">
    <property type="component" value="Unassembled WGS sequence"/>
</dbReference>
<dbReference type="eggNOG" id="COG2730">
    <property type="taxonomic scope" value="Bacteria"/>
</dbReference>
<proteinExistence type="inferred from homology"/>
<feature type="signal peptide" evidence="4">
    <location>
        <begin position="1"/>
        <end position="32"/>
    </location>
</feature>
<dbReference type="GO" id="GO:0004553">
    <property type="term" value="F:hydrolase activity, hydrolyzing O-glycosyl compounds"/>
    <property type="evidence" value="ECO:0007669"/>
    <property type="project" value="InterPro"/>
</dbReference>
<dbReference type="AlphaFoldDB" id="M3TFH3"/>
<accession>M3TFH3</accession>
<reference evidence="6 7" key="1">
    <citation type="submission" date="2013-02" db="EMBL/GenBank/DDBJ databases">
        <title>Whole genome shotgun sequence of Gordonia malaquae NBRC 108250.</title>
        <authorList>
            <person name="Yoshida I."/>
            <person name="Hosoyama A."/>
            <person name="Tsuchikane K."/>
            <person name="Ando Y."/>
            <person name="Baba S."/>
            <person name="Ohji S."/>
            <person name="Hamada M."/>
            <person name="Tamura T."/>
            <person name="Yamazoe A."/>
            <person name="Yamazaki S."/>
            <person name="Fujita N."/>
        </authorList>
    </citation>
    <scope>NUCLEOTIDE SEQUENCE [LARGE SCALE GENOMIC DNA]</scope>
    <source>
        <strain evidence="6 7">NBRC 108250</strain>
    </source>
</reference>
<organism evidence="6 7">
    <name type="scientific">Gordonia malaquae NBRC 108250</name>
    <dbReference type="NCBI Taxonomy" id="1223542"/>
    <lineage>
        <taxon>Bacteria</taxon>
        <taxon>Bacillati</taxon>
        <taxon>Actinomycetota</taxon>
        <taxon>Actinomycetes</taxon>
        <taxon>Mycobacteriales</taxon>
        <taxon>Gordoniaceae</taxon>
        <taxon>Gordonia</taxon>
    </lineage>
</organism>
<evidence type="ECO:0000313" key="6">
    <source>
        <dbReference type="EMBL" id="GAC80191.1"/>
    </source>
</evidence>
<dbReference type="Pfam" id="PF00150">
    <property type="entry name" value="Cellulase"/>
    <property type="match status" value="1"/>
</dbReference>
<evidence type="ECO:0000313" key="7">
    <source>
        <dbReference type="Proteomes" id="UP000035009"/>
    </source>
</evidence>
<comment type="similarity">
    <text evidence="3">Belongs to the glycosyl hydrolase 5 (cellulase A) family.</text>
</comment>
<protein>
    <submittedName>
        <fullName evidence="6">Putative glycosidase</fullName>
    </submittedName>
</protein>
<keyword evidence="4" id="KW-0732">Signal</keyword>